<keyword evidence="9 12" id="KW-0408">Iron</keyword>
<dbReference type="GO" id="GO:0006572">
    <property type="term" value="P:L-tyrosine catabolic process"/>
    <property type="evidence" value="ECO:0007669"/>
    <property type="project" value="UniProtKB-KW"/>
</dbReference>
<dbReference type="GO" id="GO:0006559">
    <property type="term" value="P:L-phenylalanine catabolic process"/>
    <property type="evidence" value="ECO:0007669"/>
    <property type="project" value="UniProtKB-UniPathway"/>
</dbReference>
<dbReference type="FunFam" id="2.60.120.10:FF:000034">
    <property type="entry name" value="Homogentisate 1,2-dioxygenase"/>
    <property type="match status" value="1"/>
</dbReference>
<dbReference type="AlphaFoldDB" id="A0A7S1KQG1"/>
<evidence type="ECO:0000256" key="4">
    <source>
        <dbReference type="ARBA" id="ARBA00013127"/>
    </source>
</evidence>
<dbReference type="NCBIfam" id="TIGR01015">
    <property type="entry name" value="hmgA"/>
    <property type="match status" value="1"/>
</dbReference>
<evidence type="ECO:0000256" key="5">
    <source>
        <dbReference type="ARBA" id="ARBA00022723"/>
    </source>
</evidence>
<comment type="cofactor">
    <cofactor evidence="1 12">
        <name>Fe cation</name>
        <dbReference type="ChEBI" id="CHEBI:24875"/>
    </cofactor>
</comment>
<keyword evidence="8" id="KW-0560">Oxidoreductase</keyword>
<dbReference type="GO" id="GO:0005737">
    <property type="term" value="C:cytoplasm"/>
    <property type="evidence" value="ECO:0007669"/>
    <property type="project" value="TreeGrafter"/>
</dbReference>
<evidence type="ECO:0000256" key="7">
    <source>
        <dbReference type="ARBA" id="ARBA00022964"/>
    </source>
</evidence>
<organism evidence="15">
    <name type="scientific">Percolomonas cosmopolitus</name>
    <dbReference type="NCBI Taxonomy" id="63605"/>
    <lineage>
        <taxon>Eukaryota</taxon>
        <taxon>Discoba</taxon>
        <taxon>Heterolobosea</taxon>
        <taxon>Tetramitia</taxon>
        <taxon>Eutetramitia</taxon>
        <taxon>Percolomonadidae</taxon>
        <taxon>Percolomonas</taxon>
    </lineage>
</organism>
<dbReference type="CDD" id="cd07000">
    <property type="entry name" value="cupin_HGO_N"/>
    <property type="match status" value="1"/>
</dbReference>
<keyword evidence="10" id="KW-0585">Phenylalanine catabolism</keyword>
<feature type="domain" description="Homogentisate 1,2-dioxygenase C-terminal" evidence="13">
    <location>
        <begin position="288"/>
        <end position="445"/>
    </location>
</feature>
<protein>
    <recommendedName>
        <fullName evidence="4">homogentisate 1,2-dioxygenase</fullName>
        <ecNumber evidence="4">1.13.11.5</ecNumber>
    </recommendedName>
</protein>
<accession>A0A7S1KQG1</accession>
<name>A0A7S1KQG1_9EUKA</name>
<dbReference type="InterPro" id="IPR011051">
    <property type="entry name" value="RmlC_Cupin_sf"/>
</dbReference>
<evidence type="ECO:0000256" key="2">
    <source>
        <dbReference type="ARBA" id="ARBA00004704"/>
    </source>
</evidence>
<feature type="binding site" evidence="12">
    <location>
        <position position="348"/>
    </location>
    <ligand>
        <name>Fe cation</name>
        <dbReference type="ChEBI" id="CHEBI:24875"/>
    </ligand>
</feature>
<comment type="pathway">
    <text evidence="2">Amino-acid degradation; L-phenylalanine degradation; acetoacetate and fumarate from L-phenylalanine: step 4/6.</text>
</comment>
<dbReference type="EMBL" id="HBGD01006203">
    <property type="protein sequence ID" value="CAD9081910.1"/>
    <property type="molecule type" value="Transcribed_RNA"/>
</dbReference>
<keyword evidence="5 12" id="KW-0479">Metal-binding</keyword>
<dbReference type="InterPro" id="IPR046452">
    <property type="entry name" value="HgmA_N"/>
</dbReference>
<dbReference type="PANTHER" id="PTHR11056:SF0">
    <property type="entry name" value="HOMOGENTISATE 1,2-DIOXYGENASE"/>
    <property type="match status" value="1"/>
</dbReference>
<evidence type="ECO:0000256" key="6">
    <source>
        <dbReference type="ARBA" id="ARBA00022878"/>
    </source>
</evidence>
<reference evidence="15" key="1">
    <citation type="submission" date="2021-01" db="EMBL/GenBank/DDBJ databases">
        <authorList>
            <person name="Corre E."/>
            <person name="Pelletier E."/>
            <person name="Niang G."/>
            <person name="Scheremetjew M."/>
            <person name="Finn R."/>
            <person name="Kale V."/>
            <person name="Holt S."/>
            <person name="Cochrane G."/>
            <person name="Meng A."/>
            <person name="Brown T."/>
            <person name="Cohen L."/>
        </authorList>
    </citation>
    <scope>NUCLEOTIDE SEQUENCE</scope>
    <source>
        <strain evidence="15">WS</strain>
    </source>
</reference>
<dbReference type="InterPro" id="IPR005708">
    <property type="entry name" value="Homogentis_dOase"/>
</dbReference>
<proteinExistence type="inferred from homology"/>
<dbReference type="Pfam" id="PF04209">
    <property type="entry name" value="HgmA_C"/>
    <property type="match status" value="1"/>
</dbReference>
<feature type="active site" description="Proton acceptor" evidence="11">
    <location>
        <position position="299"/>
    </location>
</feature>
<evidence type="ECO:0000256" key="12">
    <source>
        <dbReference type="PIRSR" id="PIRSR605708-2"/>
    </source>
</evidence>
<keyword evidence="6" id="KW-0828">Tyrosine catabolism</keyword>
<dbReference type="InterPro" id="IPR046451">
    <property type="entry name" value="HgmA_C"/>
</dbReference>
<sequence length="452" mass="50798">MSSNNNTKHLQYHSGFNNQHASEALKGALPDFQNTPQKCPFGLYAEQLQGSSFTAPREHNFRSWLYRIRPTASYPEFKPLKKSSSKIQCSFPTNEYTSPRRYRWMPVDIPNEKTDFIDGIFTIAGAGNAAMKSGFATHLYAISDDMYNSTDKKRVMINADGDFLLVPEHGALYIKTEFGDLEVHPKEIAVIPRGVRFAINPLNGTARGYICELFQGHFELPGLGPIGANGLANPRDFLYPTARYEESDDKVQVVHKMQAKLFETQTWSPFDVVAWHGNYAPYKYDLTKFCAVNSVTFDHIDPSVFTVLTAQSPVAGTAVVDFVIFPPRWGVAENTFRPPYFHRNTMSEYMGLITGNYEAKMATSKKGGFVPGGGSLHNCMSGHGPEIRVFEKESTKKLEPERVGDGSLAFMFESMYHFNVTKFGAQEATLDEDYAEVWSDVKKNFNPNERGV</sequence>
<dbReference type="InterPro" id="IPR014710">
    <property type="entry name" value="RmlC-like_jellyroll"/>
</dbReference>
<dbReference type="Pfam" id="PF20510">
    <property type="entry name" value="HgmA_N"/>
    <property type="match status" value="1"/>
</dbReference>
<dbReference type="GO" id="GO:0004411">
    <property type="term" value="F:homogentisate 1,2-dioxygenase activity"/>
    <property type="evidence" value="ECO:0007669"/>
    <property type="project" value="UniProtKB-EC"/>
</dbReference>
<evidence type="ECO:0000259" key="13">
    <source>
        <dbReference type="Pfam" id="PF04209"/>
    </source>
</evidence>
<comment type="similarity">
    <text evidence="3">Belongs to the homogentisate dioxygenase family.</text>
</comment>
<keyword evidence="7" id="KW-0223">Dioxygenase</keyword>
<feature type="binding site" evidence="12">
    <location>
        <position position="357"/>
    </location>
    <ligand>
        <name>homogentisate</name>
        <dbReference type="ChEBI" id="CHEBI:16169"/>
    </ligand>
</feature>
<dbReference type="SUPFAM" id="SSF51182">
    <property type="entry name" value="RmlC-like cupins"/>
    <property type="match status" value="1"/>
</dbReference>
<evidence type="ECO:0000256" key="1">
    <source>
        <dbReference type="ARBA" id="ARBA00001962"/>
    </source>
</evidence>
<evidence type="ECO:0000256" key="10">
    <source>
        <dbReference type="ARBA" id="ARBA00023232"/>
    </source>
</evidence>
<gene>
    <name evidence="15" type="ORF">PCOS0759_LOCUS5150</name>
</gene>
<evidence type="ECO:0000256" key="11">
    <source>
        <dbReference type="PIRSR" id="PIRSR605708-1"/>
    </source>
</evidence>
<feature type="domain" description="Homogentisate 1,2-dioxygenase N-terminal" evidence="14">
    <location>
        <begin position="11"/>
        <end position="286"/>
    </location>
</feature>
<evidence type="ECO:0000256" key="9">
    <source>
        <dbReference type="ARBA" id="ARBA00023004"/>
    </source>
</evidence>
<evidence type="ECO:0000259" key="14">
    <source>
        <dbReference type="Pfam" id="PF20510"/>
    </source>
</evidence>
<dbReference type="PANTHER" id="PTHR11056">
    <property type="entry name" value="HOMOGENTISATE 1,2-DIOXYGENASE"/>
    <property type="match status" value="1"/>
</dbReference>
<dbReference type="EC" id="1.13.11.5" evidence="4"/>
<feature type="binding site" evidence="12">
    <location>
        <position position="383"/>
    </location>
    <ligand>
        <name>Fe cation</name>
        <dbReference type="ChEBI" id="CHEBI:24875"/>
    </ligand>
</feature>
<feature type="binding site" evidence="12">
    <location>
        <position position="383"/>
    </location>
    <ligand>
        <name>homogentisate</name>
        <dbReference type="ChEBI" id="CHEBI:16169"/>
    </ligand>
</feature>
<dbReference type="UniPathway" id="UPA00139">
    <property type="reaction ID" value="UER00339"/>
</dbReference>
<feature type="binding site" evidence="12">
    <location>
        <position position="342"/>
    </location>
    <ligand>
        <name>Fe cation</name>
        <dbReference type="ChEBI" id="CHEBI:24875"/>
    </ligand>
</feature>
<dbReference type="Gene3D" id="2.60.120.10">
    <property type="entry name" value="Jelly Rolls"/>
    <property type="match status" value="1"/>
</dbReference>
<dbReference type="GO" id="GO:0046872">
    <property type="term" value="F:metal ion binding"/>
    <property type="evidence" value="ECO:0007669"/>
    <property type="project" value="UniProtKB-KW"/>
</dbReference>
<evidence type="ECO:0000313" key="15">
    <source>
        <dbReference type="EMBL" id="CAD9081910.1"/>
    </source>
</evidence>
<evidence type="ECO:0000256" key="3">
    <source>
        <dbReference type="ARBA" id="ARBA00007757"/>
    </source>
</evidence>
<evidence type="ECO:0000256" key="8">
    <source>
        <dbReference type="ARBA" id="ARBA00023002"/>
    </source>
</evidence>